<dbReference type="GO" id="GO:0051087">
    <property type="term" value="F:protein-folding chaperone binding"/>
    <property type="evidence" value="ECO:0007669"/>
    <property type="project" value="TreeGrafter"/>
</dbReference>
<dbReference type="STRING" id="56408.A0A1E5RGN3"/>
<dbReference type="PANTHER" id="PTHR44360:SF1">
    <property type="entry name" value="DNAJ HOMOLOG SUBFAMILY B MEMBER 9"/>
    <property type="match status" value="1"/>
</dbReference>
<evidence type="ECO:0000313" key="5">
    <source>
        <dbReference type="Proteomes" id="UP000095728"/>
    </source>
</evidence>
<keyword evidence="1" id="KW-0143">Chaperone</keyword>
<evidence type="ECO:0000256" key="2">
    <source>
        <dbReference type="SAM" id="MobiDB-lite"/>
    </source>
</evidence>
<dbReference type="InParanoid" id="A0A1E5RGN3"/>
<proteinExistence type="predicted"/>
<evidence type="ECO:0000259" key="3">
    <source>
        <dbReference type="PROSITE" id="PS50076"/>
    </source>
</evidence>
<dbReference type="PANTHER" id="PTHR44360">
    <property type="entry name" value="DNAJ HOMOLOG SUBFAMILY B MEMBER 9"/>
    <property type="match status" value="1"/>
</dbReference>
<dbReference type="Pfam" id="PF00226">
    <property type="entry name" value="DnaJ"/>
    <property type="match status" value="1"/>
</dbReference>
<gene>
    <name evidence="4" type="ORF">AWRI3579_g1572</name>
</gene>
<dbReference type="InterPro" id="IPR051948">
    <property type="entry name" value="Hsp70_co-chaperone_J-domain"/>
</dbReference>
<feature type="domain" description="J" evidence="3">
    <location>
        <begin position="7"/>
        <end position="78"/>
    </location>
</feature>
<comment type="caution">
    <text evidence="4">The sequence shown here is derived from an EMBL/GenBank/DDBJ whole genome shotgun (WGS) entry which is preliminary data.</text>
</comment>
<dbReference type="Gene3D" id="1.10.287.110">
    <property type="entry name" value="DnaJ domain"/>
    <property type="match status" value="1"/>
</dbReference>
<dbReference type="GO" id="GO:0005783">
    <property type="term" value="C:endoplasmic reticulum"/>
    <property type="evidence" value="ECO:0007669"/>
    <property type="project" value="TreeGrafter"/>
</dbReference>
<name>A0A1E5RGN3_9ASCO</name>
<accession>A0A1E5RGN3</accession>
<evidence type="ECO:0000313" key="4">
    <source>
        <dbReference type="EMBL" id="OEJ86016.1"/>
    </source>
</evidence>
<protein>
    <recommendedName>
        <fullName evidence="3">J domain-containing protein</fullName>
    </recommendedName>
</protein>
<dbReference type="SUPFAM" id="SSF46565">
    <property type="entry name" value="Chaperone J-domain"/>
    <property type="match status" value="1"/>
</dbReference>
<dbReference type="InterPro" id="IPR036869">
    <property type="entry name" value="J_dom_sf"/>
</dbReference>
<dbReference type="CDD" id="cd06257">
    <property type="entry name" value="DnaJ"/>
    <property type="match status" value="1"/>
</dbReference>
<sequence>MLAEEIDLYKVLHSTIDDEPSQLKAQYMQLVLAYHPDKLPPESSTSERKESEEKFHLLQKAYGVLQDQASKRVYDNWYRKNSEKIGINSNSNSNSFARTTNRQIKLQEYGVYLRKLQHFDVPLENAVSFEKFSSANAKFKNSGSEASFSKRNQPHESAKSCLNDSNLVESKQLYVRVDTGVAESLLSQANNTDDIELIKNNFTNIATIEPLSGKDFSSTHEYIVEFHTFLDTLHNLNTASENSSCANLVVKPKCFVNGTYHFGLSGK</sequence>
<dbReference type="AlphaFoldDB" id="A0A1E5RGN3"/>
<dbReference type="OrthoDB" id="436519at2759"/>
<dbReference type="Proteomes" id="UP000095728">
    <property type="component" value="Unassembled WGS sequence"/>
</dbReference>
<keyword evidence="5" id="KW-1185">Reference proteome</keyword>
<dbReference type="PROSITE" id="PS50076">
    <property type="entry name" value="DNAJ_2"/>
    <property type="match status" value="1"/>
</dbReference>
<organism evidence="4 5">
    <name type="scientific">Hanseniaspora osmophila</name>
    <dbReference type="NCBI Taxonomy" id="56408"/>
    <lineage>
        <taxon>Eukaryota</taxon>
        <taxon>Fungi</taxon>
        <taxon>Dikarya</taxon>
        <taxon>Ascomycota</taxon>
        <taxon>Saccharomycotina</taxon>
        <taxon>Saccharomycetes</taxon>
        <taxon>Saccharomycodales</taxon>
        <taxon>Saccharomycodaceae</taxon>
        <taxon>Hanseniaspora</taxon>
    </lineage>
</organism>
<dbReference type="SMART" id="SM00271">
    <property type="entry name" value="DnaJ"/>
    <property type="match status" value="1"/>
</dbReference>
<feature type="compositionally biased region" description="Polar residues" evidence="2">
    <location>
        <begin position="142"/>
        <end position="151"/>
    </location>
</feature>
<feature type="region of interest" description="Disordered" evidence="2">
    <location>
        <begin position="142"/>
        <end position="161"/>
    </location>
</feature>
<dbReference type="EMBL" id="LPNM01000006">
    <property type="protein sequence ID" value="OEJ86016.1"/>
    <property type="molecule type" value="Genomic_DNA"/>
</dbReference>
<dbReference type="GO" id="GO:0051787">
    <property type="term" value="F:misfolded protein binding"/>
    <property type="evidence" value="ECO:0007669"/>
    <property type="project" value="TreeGrafter"/>
</dbReference>
<dbReference type="GO" id="GO:0036503">
    <property type="term" value="P:ERAD pathway"/>
    <property type="evidence" value="ECO:0007669"/>
    <property type="project" value="TreeGrafter"/>
</dbReference>
<evidence type="ECO:0000256" key="1">
    <source>
        <dbReference type="ARBA" id="ARBA00023186"/>
    </source>
</evidence>
<dbReference type="PRINTS" id="PR00625">
    <property type="entry name" value="JDOMAIN"/>
</dbReference>
<reference evidence="5" key="1">
    <citation type="journal article" date="2016" name="Genome Announc.">
        <title>Genome sequences of three species of Hanseniaspora isolated from spontaneous wine fermentations.</title>
        <authorList>
            <person name="Sternes P.R."/>
            <person name="Lee D."/>
            <person name="Kutyna D.R."/>
            <person name="Borneman A.R."/>
        </authorList>
    </citation>
    <scope>NUCLEOTIDE SEQUENCE [LARGE SCALE GENOMIC DNA]</scope>
    <source>
        <strain evidence="5">AWRI3579</strain>
    </source>
</reference>
<dbReference type="InterPro" id="IPR001623">
    <property type="entry name" value="DnaJ_domain"/>
</dbReference>